<dbReference type="AlphaFoldDB" id="A0A9X3SB32"/>
<protein>
    <submittedName>
        <fullName evidence="1">Uncharacterized protein</fullName>
    </submittedName>
</protein>
<dbReference type="Proteomes" id="UP001147653">
    <property type="component" value="Unassembled WGS sequence"/>
</dbReference>
<comment type="caution">
    <text evidence="1">The sequence shown here is derived from an EMBL/GenBank/DDBJ whole genome shotgun (WGS) entry which is preliminary data.</text>
</comment>
<evidence type="ECO:0000313" key="1">
    <source>
        <dbReference type="EMBL" id="MDA0183186.1"/>
    </source>
</evidence>
<proteinExistence type="predicted"/>
<organism evidence="1 2">
    <name type="scientific">Solirubrobacter phytolaccae</name>
    <dbReference type="NCBI Taxonomy" id="1404360"/>
    <lineage>
        <taxon>Bacteria</taxon>
        <taxon>Bacillati</taxon>
        <taxon>Actinomycetota</taxon>
        <taxon>Thermoleophilia</taxon>
        <taxon>Solirubrobacterales</taxon>
        <taxon>Solirubrobacteraceae</taxon>
        <taxon>Solirubrobacter</taxon>
    </lineage>
</organism>
<dbReference type="EMBL" id="JAPDDP010000048">
    <property type="protein sequence ID" value="MDA0183186.1"/>
    <property type="molecule type" value="Genomic_DNA"/>
</dbReference>
<keyword evidence="2" id="KW-1185">Reference proteome</keyword>
<dbReference type="RefSeq" id="WP_270027582.1">
    <property type="nucleotide sequence ID" value="NZ_JAPDDP010000048.1"/>
</dbReference>
<reference evidence="1" key="1">
    <citation type="submission" date="2022-10" db="EMBL/GenBank/DDBJ databases">
        <title>The WGS of Solirubrobacter phytolaccae KCTC 29190.</title>
        <authorList>
            <person name="Jiang Z."/>
        </authorList>
    </citation>
    <scope>NUCLEOTIDE SEQUENCE</scope>
    <source>
        <strain evidence="1">KCTC 29190</strain>
    </source>
</reference>
<accession>A0A9X3SB32</accession>
<gene>
    <name evidence="1" type="ORF">OJ997_22945</name>
</gene>
<name>A0A9X3SB32_9ACTN</name>
<sequence length="153" mass="16658">MTLLLGFQLSDIWVDLVVEILAEAGVIDRGRTGKDGKHGVAIDDLTRASRAQLPDRDAVAGHREALPPVERAHDLATLVPELALRDRSSHGPNVHSVRDSVYLRPMSSRMEQAEPDAEQIVALLDAIPEAHARTQEGIAQARRGEGIPLDRLA</sequence>
<evidence type="ECO:0000313" key="2">
    <source>
        <dbReference type="Proteomes" id="UP001147653"/>
    </source>
</evidence>